<dbReference type="Pfam" id="PF16132">
    <property type="entry name" value="DUF4843"/>
    <property type="match status" value="1"/>
</dbReference>
<dbReference type="Proteomes" id="UP000295292">
    <property type="component" value="Unassembled WGS sequence"/>
</dbReference>
<dbReference type="AlphaFoldDB" id="A0A4R6W8S7"/>
<proteinExistence type="predicted"/>
<comment type="caution">
    <text evidence="1">The sequence shown here is derived from an EMBL/GenBank/DDBJ whole genome shotgun (WGS) entry which is preliminary data.</text>
</comment>
<dbReference type="EMBL" id="SNYV01000017">
    <property type="protein sequence ID" value="TDQ75442.1"/>
    <property type="molecule type" value="Genomic_DNA"/>
</dbReference>
<reference evidence="1 2" key="1">
    <citation type="submission" date="2019-03" db="EMBL/GenBank/DDBJ databases">
        <title>Genomic Encyclopedia of Archaeal and Bacterial Type Strains, Phase II (KMG-II): from individual species to whole genera.</title>
        <authorList>
            <person name="Goeker M."/>
        </authorList>
    </citation>
    <scope>NUCLEOTIDE SEQUENCE [LARGE SCALE GENOMIC DNA]</scope>
    <source>
        <strain evidence="1 2">DSM 28353</strain>
    </source>
</reference>
<evidence type="ECO:0000313" key="2">
    <source>
        <dbReference type="Proteomes" id="UP000295292"/>
    </source>
</evidence>
<dbReference type="InterPro" id="IPR032299">
    <property type="entry name" value="DUF4843"/>
</dbReference>
<evidence type="ECO:0000313" key="1">
    <source>
        <dbReference type="EMBL" id="TDQ75442.1"/>
    </source>
</evidence>
<organism evidence="1 2">
    <name type="scientific">Sphingobacterium yanglingense</name>
    <dbReference type="NCBI Taxonomy" id="1437280"/>
    <lineage>
        <taxon>Bacteria</taxon>
        <taxon>Pseudomonadati</taxon>
        <taxon>Bacteroidota</taxon>
        <taxon>Sphingobacteriia</taxon>
        <taxon>Sphingobacteriales</taxon>
        <taxon>Sphingobacteriaceae</taxon>
        <taxon>Sphingobacterium</taxon>
    </lineage>
</organism>
<name>A0A4R6W8S7_9SPHI</name>
<gene>
    <name evidence="1" type="ORF">CLV99_4047</name>
</gene>
<accession>A0A4R6W8S7</accession>
<protein>
    <submittedName>
        <fullName evidence="1">Uncharacterized protein DUF4843</fullName>
    </submittedName>
</protein>
<keyword evidence="2" id="KW-1185">Reference proteome</keyword>
<sequence length="256" mass="30293">MRLKYIFYLIPLLVWGCKKDQDISAFDTGQSYVYFAVENPDRSSSKTQLYIDSLDFSFIFEEEFTQEKTLAIPVNIIGDGKSVDRKYAVTVNDTLTTIDRSIITLSEPMVHANKMMDTLYIKVQRDEKLQHGVYYLVLDLQANSEFQLGHNYNTRLRIAITDQMLEPAWWKRWVSVFGQYHREVYRIWMDIYYEGADPTPTNDEEQPLYYWNNMPFGPYPSWYPVTYMYVDKLKKYLENVSVYPGGDTTKPRIYLP</sequence>